<dbReference type="NCBIfam" id="TIGR00254">
    <property type="entry name" value="GGDEF"/>
    <property type="match status" value="1"/>
</dbReference>
<dbReference type="PANTHER" id="PTHR46663">
    <property type="entry name" value="DIGUANYLATE CYCLASE DGCT-RELATED"/>
    <property type="match status" value="1"/>
</dbReference>
<protein>
    <submittedName>
        <fullName evidence="2">Diguanylate cyclase</fullName>
    </submittedName>
</protein>
<sequence>MTVQVAPLAEALDMLCPMHLHLDAGGRIVHAGPTLCKVLSGGLVGREFTQVFELERPRKVRTIAQLLQTAGQKLHLRLRTPPHTRVKAVLAPHPLGSGALVDMSFGISILDAVRDFTLSSADFAPTDLTIEMLYLVEAKSAAMEASRLLNERLQDAMLRVEEQAYSDTLTGLKNRRAFDHLLGHLLEGRQDFALMQLDLDFFKQVNDTLGHAAGDHVLQTVAAIMREETRGDDIVARVGGDEFILVFPGLVNRSRLDEVAARLIERIREPIPFAGKNAAISASGGVVRSVDYIAPTVDALLGDADTALYASKDAGRGRVTFHLDLPKSRSA</sequence>
<reference evidence="2 3" key="1">
    <citation type="journal article" date="2015" name="Int. J. Syst. Evol. Microbiol.">
        <title>Aestuariivita atlantica sp. nov., isolated from deep sea sediment of the Atlantic Ocean.</title>
        <authorList>
            <person name="Li G."/>
            <person name="Lai Q."/>
            <person name="Du Y."/>
            <person name="Liu X."/>
            <person name="Sun F."/>
            <person name="Shao Z."/>
        </authorList>
    </citation>
    <scope>NUCLEOTIDE SEQUENCE [LARGE SCALE GENOMIC DNA]</scope>
    <source>
        <strain evidence="2 3">22II-S11-z3</strain>
    </source>
</reference>
<evidence type="ECO:0000259" key="1">
    <source>
        <dbReference type="PROSITE" id="PS50887"/>
    </source>
</evidence>
<dbReference type="Pfam" id="PF00990">
    <property type="entry name" value="GGDEF"/>
    <property type="match status" value="1"/>
</dbReference>
<accession>A0A0L1JS53</accession>
<gene>
    <name evidence="2" type="ORF">ATO11_08455</name>
</gene>
<dbReference type="RefSeq" id="WP_050530389.1">
    <property type="nucleotide sequence ID" value="NZ_AQQZ01000003.1"/>
</dbReference>
<dbReference type="CDD" id="cd01949">
    <property type="entry name" value="GGDEF"/>
    <property type="match status" value="1"/>
</dbReference>
<dbReference type="PATRIC" id="fig|1317121.7.peg.2301"/>
<dbReference type="Gene3D" id="3.30.450.260">
    <property type="entry name" value="Haem NO binding associated domain"/>
    <property type="match status" value="1"/>
</dbReference>
<evidence type="ECO:0000313" key="3">
    <source>
        <dbReference type="Proteomes" id="UP000036938"/>
    </source>
</evidence>
<evidence type="ECO:0000313" key="2">
    <source>
        <dbReference type="EMBL" id="KNG94238.1"/>
    </source>
</evidence>
<dbReference type="SMART" id="SM00267">
    <property type="entry name" value="GGDEF"/>
    <property type="match status" value="1"/>
</dbReference>
<proteinExistence type="predicted"/>
<dbReference type="InterPro" id="IPR000160">
    <property type="entry name" value="GGDEF_dom"/>
</dbReference>
<dbReference type="SUPFAM" id="SSF55073">
    <property type="entry name" value="Nucleotide cyclase"/>
    <property type="match status" value="1"/>
</dbReference>
<organism evidence="2 3">
    <name type="scientific">Pseudaestuariivita atlantica</name>
    <dbReference type="NCBI Taxonomy" id="1317121"/>
    <lineage>
        <taxon>Bacteria</taxon>
        <taxon>Pseudomonadati</taxon>
        <taxon>Pseudomonadota</taxon>
        <taxon>Alphaproteobacteria</taxon>
        <taxon>Rhodobacterales</taxon>
        <taxon>Paracoccaceae</taxon>
        <taxon>Pseudaestuariivita</taxon>
    </lineage>
</organism>
<dbReference type="InterPro" id="IPR029787">
    <property type="entry name" value="Nucleotide_cyclase"/>
</dbReference>
<dbReference type="InterPro" id="IPR043128">
    <property type="entry name" value="Rev_trsase/Diguanyl_cyclase"/>
</dbReference>
<name>A0A0L1JS53_9RHOB</name>
<dbReference type="Gene3D" id="3.30.70.270">
    <property type="match status" value="1"/>
</dbReference>
<dbReference type="AlphaFoldDB" id="A0A0L1JS53"/>
<comment type="caution">
    <text evidence="2">The sequence shown here is derived from an EMBL/GenBank/DDBJ whole genome shotgun (WGS) entry which is preliminary data.</text>
</comment>
<keyword evidence="3" id="KW-1185">Reference proteome</keyword>
<dbReference type="EMBL" id="AQQZ01000003">
    <property type="protein sequence ID" value="KNG94238.1"/>
    <property type="molecule type" value="Genomic_DNA"/>
</dbReference>
<dbReference type="PROSITE" id="PS50887">
    <property type="entry name" value="GGDEF"/>
    <property type="match status" value="1"/>
</dbReference>
<dbReference type="InterPro" id="IPR052163">
    <property type="entry name" value="DGC-Regulatory_Protein"/>
</dbReference>
<dbReference type="OrthoDB" id="9812260at2"/>
<feature type="domain" description="GGDEF" evidence="1">
    <location>
        <begin position="190"/>
        <end position="324"/>
    </location>
</feature>
<dbReference type="STRING" id="1317121.ATO11_08455"/>
<dbReference type="PANTHER" id="PTHR46663:SF4">
    <property type="entry name" value="DIGUANYLATE CYCLASE DGCT-RELATED"/>
    <property type="match status" value="1"/>
</dbReference>
<dbReference type="InterPro" id="IPR042463">
    <property type="entry name" value="HNOB_dom_associated_sf"/>
</dbReference>
<dbReference type="Proteomes" id="UP000036938">
    <property type="component" value="Unassembled WGS sequence"/>
</dbReference>